<dbReference type="EMBL" id="JARJCM010000577">
    <property type="protein sequence ID" value="KAJ7016172.1"/>
    <property type="molecule type" value="Genomic_DNA"/>
</dbReference>
<evidence type="ECO:0000313" key="3">
    <source>
        <dbReference type="Proteomes" id="UP001218188"/>
    </source>
</evidence>
<dbReference type="AlphaFoldDB" id="A0AAD6RWD1"/>
<dbReference type="Proteomes" id="UP001218188">
    <property type="component" value="Unassembled WGS sequence"/>
</dbReference>
<evidence type="ECO:0000313" key="2">
    <source>
        <dbReference type="EMBL" id="KAJ7016172.1"/>
    </source>
</evidence>
<name>A0AAD6RWD1_9AGAR</name>
<organism evidence="2 3">
    <name type="scientific">Mycena alexandri</name>
    <dbReference type="NCBI Taxonomy" id="1745969"/>
    <lineage>
        <taxon>Eukaryota</taxon>
        <taxon>Fungi</taxon>
        <taxon>Dikarya</taxon>
        <taxon>Basidiomycota</taxon>
        <taxon>Agaricomycotina</taxon>
        <taxon>Agaricomycetes</taxon>
        <taxon>Agaricomycetidae</taxon>
        <taxon>Agaricales</taxon>
        <taxon>Marasmiineae</taxon>
        <taxon>Mycenaceae</taxon>
        <taxon>Mycena</taxon>
    </lineage>
</organism>
<comment type="caution">
    <text evidence="2">The sequence shown here is derived from an EMBL/GenBank/DDBJ whole genome shotgun (WGS) entry which is preliminary data.</text>
</comment>
<evidence type="ECO:0000256" key="1">
    <source>
        <dbReference type="SAM" id="MobiDB-lite"/>
    </source>
</evidence>
<proteinExistence type="predicted"/>
<reference evidence="2" key="1">
    <citation type="submission" date="2023-03" db="EMBL/GenBank/DDBJ databases">
        <title>Massive genome expansion in bonnet fungi (Mycena s.s.) driven by repeated elements and novel gene families across ecological guilds.</title>
        <authorList>
            <consortium name="Lawrence Berkeley National Laboratory"/>
            <person name="Harder C.B."/>
            <person name="Miyauchi S."/>
            <person name="Viragh M."/>
            <person name="Kuo A."/>
            <person name="Thoen E."/>
            <person name="Andreopoulos B."/>
            <person name="Lu D."/>
            <person name="Skrede I."/>
            <person name="Drula E."/>
            <person name="Henrissat B."/>
            <person name="Morin E."/>
            <person name="Kohler A."/>
            <person name="Barry K."/>
            <person name="LaButti K."/>
            <person name="Morin E."/>
            <person name="Salamov A."/>
            <person name="Lipzen A."/>
            <person name="Mereny Z."/>
            <person name="Hegedus B."/>
            <person name="Baldrian P."/>
            <person name="Stursova M."/>
            <person name="Weitz H."/>
            <person name="Taylor A."/>
            <person name="Grigoriev I.V."/>
            <person name="Nagy L.G."/>
            <person name="Martin F."/>
            <person name="Kauserud H."/>
        </authorList>
    </citation>
    <scope>NUCLEOTIDE SEQUENCE</scope>
    <source>
        <strain evidence="2">CBHHK200</strain>
    </source>
</reference>
<sequence>MINAGPMFCHFCEAGCRDWSLRVENGGTHNEYLTGKRNVRGSEIFAVPRLQGANFLGAQDIQFSVSTLICRIWSKLGIGLGPGLMNIHNSARLGVFGGEDHEYRHPGSLSKDGSRSPPEQQQFTQSFGPRGSQDIVQSIYKKIPNGFAHYCILNGEIA</sequence>
<keyword evidence="3" id="KW-1185">Reference proteome</keyword>
<accession>A0AAD6RWD1</accession>
<feature type="region of interest" description="Disordered" evidence="1">
    <location>
        <begin position="104"/>
        <end position="131"/>
    </location>
</feature>
<gene>
    <name evidence="2" type="ORF">C8F04DRAFT_1203115</name>
</gene>
<feature type="compositionally biased region" description="Polar residues" evidence="1">
    <location>
        <begin position="117"/>
        <end position="127"/>
    </location>
</feature>
<protein>
    <submittedName>
        <fullName evidence="2">Uncharacterized protein</fullName>
    </submittedName>
</protein>